<dbReference type="EC" id="3.1.3.25" evidence="2"/>
<comment type="caution">
    <text evidence="4">The sequence shown here is derived from an EMBL/GenBank/DDBJ whole genome shotgun (WGS) entry which is preliminary data.</text>
</comment>
<protein>
    <recommendedName>
        <fullName evidence="2">inositol-phosphate phosphatase</fullName>
        <ecNumber evidence="2">3.1.3.25</ecNumber>
    </recommendedName>
</protein>
<dbReference type="PRINTS" id="PR00377">
    <property type="entry name" value="IMPHPHTASES"/>
</dbReference>
<dbReference type="InterPro" id="IPR050725">
    <property type="entry name" value="CysQ/Inositol_MonoPase"/>
</dbReference>
<dbReference type="CDD" id="cd01638">
    <property type="entry name" value="CysQ"/>
    <property type="match status" value="1"/>
</dbReference>
<dbReference type="Pfam" id="PF00459">
    <property type="entry name" value="Inositol_P"/>
    <property type="match status" value="2"/>
</dbReference>
<proteinExistence type="predicted"/>
<comment type="catalytic activity">
    <reaction evidence="1">
        <text>a myo-inositol phosphate + H2O = myo-inositol + phosphate</text>
        <dbReference type="Rhea" id="RHEA:24056"/>
        <dbReference type="ChEBI" id="CHEBI:15377"/>
        <dbReference type="ChEBI" id="CHEBI:17268"/>
        <dbReference type="ChEBI" id="CHEBI:43474"/>
        <dbReference type="ChEBI" id="CHEBI:84139"/>
        <dbReference type="EC" id="3.1.3.25"/>
    </reaction>
</comment>
<feature type="compositionally biased region" description="Low complexity" evidence="3">
    <location>
        <begin position="153"/>
        <end position="174"/>
    </location>
</feature>
<evidence type="ECO:0000256" key="2">
    <source>
        <dbReference type="ARBA" id="ARBA00013106"/>
    </source>
</evidence>
<dbReference type="PANTHER" id="PTHR43028">
    <property type="entry name" value="3'(2'),5'-BISPHOSPHATE NUCLEOTIDASE 1"/>
    <property type="match status" value="1"/>
</dbReference>
<dbReference type="Gene3D" id="3.40.190.80">
    <property type="match status" value="1"/>
</dbReference>
<evidence type="ECO:0000313" key="4">
    <source>
        <dbReference type="EMBL" id="GAA3837473.1"/>
    </source>
</evidence>
<evidence type="ECO:0000256" key="3">
    <source>
        <dbReference type="SAM" id="MobiDB-lite"/>
    </source>
</evidence>
<dbReference type="PROSITE" id="PS00630">
    <property type="entry name" value="IMP_2"/>
    <property type="match status" value="1"/>
</dbReference>
<gene>
    <name evidence="4" type="ORF">GCM10022226_69450</name>
</gene>
<dbReference type="InterPro" id="IPR020550">
    <property type="entry name" value="Inositol_monophosphatase_CS"/>
</dbReference>
<accession>A0ABP7J970</accession>
<organism evidence="4 5">
    <name type="scientific">Sphaerisporangium flaviroseum</name>
    <dbReference type="NCBI Taxonomy" id="509199"/>
    <lineage>
        <taxon>Bacteria</taxon>
        <taxon>Bacillati</taxon>
        <taxon>Actinomycetota</taxon>
        <taxon>Actinomycetes</taxon>
        <taxon>Streptosporangiales</taxon>
        <taxon>Streptosporangiaceae</taxon>
        <taxon>Sphaerisporangium</taxon>
    </lineage>
</organism>
<keyword evidence="5" id="KW-1185">Reference proteome</keyword>
<feature type="region of interest" description="Disordered" evidence="3">
    <location>
        <begin position="153"/>
        <end position="186"/>
    </location>
</feature>
<dbReference type="Gene3D" id="3.30.540.10">
    <property type="entry name" value="Fructose-1,6-Bisphosphatase, subunit A, domain 1"/>
    <property type="match status" value="1"/>
</dbReference>
<dbReference type="EMBL" id="BAAAZR010000040">
    <property type="protein sequence ID" value="GAA3837473.1"/>
    <property type="molecule type" value="Genomic_DNA"/>
</dbReference>
<name>A0ABP7J970_9ACTN</name>
<dbReference type="RefSeq" id="WP_425567003.1">
    <property type="nucleotide sequence ID" value="NZ_BAAAZR010000040.1"/>
</dbReference>
<evidence type="ECO:0000256" key="1">
    <source>
        <dbReference type="ARBA" id="ARBA00001033"/>
    </source>
</evidence>
<feature type="region of interest" description="Disordered" evidence="3">
    <location>
        <begin position="113"/>
        <end position="132"/>
    </location>
</feature>
<dbReference type="SUPFAM" id="SSF56655">
    <property type="entry name" value="Carbohydrate phosphatase"/>
    <property type="match status" value="1"/>
</dbReference>
<evidence type="ECO:0000313" key="5">
    <source>
        <dbReference type="Proteomes" id="UP001500888"/>
    </source>
</evidence>
<dbReference type="PANTHER" id="PTHR43028:SF5">
    <property type="entry name" value="3'(2'),5'-BISPHOSPHATE NUCLEOTIDASE 1"/>
    <property type="match status" value="1"/>
</dbReference>
<sequence>MTIRDDHALARDLAAEAGERLLALRSREGFGDPVALRQIGDQESHAYLTESLSRLRPSDCVLSEEGTREERLDPRRQSADRVWIIDPLDGTREFGDEGRSDWAVHVALWQRAPRSPSSGGRAEGGRAPGAGSARGELIAGAVALPAQGLTLSTASPPTLAAPARPPAQGAAPTASPAQGPVASPAAREGRIRIAVSRTRPPEFVRKLAYLVGADLVPIGSAGAKIAAVLTGQVEAYVHAGGQYEWDSAAPVAVAQAAGAHASRIDGTPLIYNQENPSLPDILVSLPDLAPTLLAGIRDVHR</sequence>
<dbReference type="InterPro" id="IPR000760">
    <property type="entry name" value="Inositol_monophosphatase-like"/>
</dbReference>
<dbReference type="Proteomes" id="UP001500888">
    <property type="component" value="Unassembled WGS sequence"/>
</dbReference>
<reference evidence="5" key="1">
    <citation type="journal article" date="2019" name="Int. J. Syst. Evol. Microbiol.">
        <title>The Global Catalogue of Microorganisms (GCM) 10K type strain sequencing project: providing services to taxonomists for standard genome sequencing and annotation.</title>
        <authorList>
            <consortium name="The Broad Institute Genomics Platform"/>
            <consortium name="The Broad Institute Genome Sequencing Center for Infectious Disease"/>
            <person name="Wu L."/>
            <person name="Ma J."/>
        </authorList>
    </citation>
    <scope>NUCLEOTIDE SEQUENCE [LARGE SCALE GENOMIC DNA]</scope>
    <source>
        <strain evidence="5">JCM 16908</strain>
    </source>
</reference>